<evidence type="ECO:0000256" key="7">
    <source>
        <dbReference type="ARBA" id="ARBA00022842"/>
    </source>
</evidence>
<keyword evidence="6 8" id="KW-0067">ATP-binding</keyword>
<keyword evidence="7 8" id="KW-0460">Magnesium</keyword>
<dbReference type="InterPro" id="IPR054350">
    <property type="entry name" value="PurT/PurK_preATP-grasp"/>
</dbReference>
<feature type="binding site" evidence="8">
    <location>
        <position position="203"/>
    </location>
    <ligand>
        <name>ATP</name>
        <dbReference type="ChEBI" id="CHEBI:30616"/>
    </ligand>
</feature>
<feature type="binding site" evidence="8">
    <location>
        <position position="267"/>
    </location>
    <ligand>
        <name>Mg(2+)</name>
        <dbReference type="ChEBI" id="CHEBI:18420"/>
    </ligand>
</feature>
<dbReference type="InterPro" id="IPR003135">
    <property type="entry name" value="ATP-grasp_carboxylate-amine"/>
</dbReference>
<feature type="binding site" evidence="8">
    <location>
        <position position="114"/>
    </location>
    <ligand>
        <name>ATP</name>
        <dbReference type="ChEBI" id="CHEBI:30616"/>
    </ligand>
</feature>
<dbReference type="InterPro" id="IPR048740">
    <property type="entry name" value="PurT_C"/>
</dbReference>
<dbReference type="Proteomes" id="UP001107961">
    <property type="component" value="Unassembled WGS sequence"/>
</dbReference>
<organism evidence="10 11">
    <name type="scientific">Alloalcanivorax xenomutans</name>
    <dbReference type="NCBI Taxonomy" id="1094342"/>
    <lineage>
        <taxon>Bacteria</taxon>
        <taxon>Pseudomonadati</taxon>
        <taxon>Pseudomonadota</taxon>
        <taxon>Gammaproteobacteria</taxon>
        <taxon>Oceanospirillales</taxon>
        <taxon>Alcanivoracaceae</taxon>
        <taxon>Alloalcanivorax</taxon>
    </lineage>
</organism>
<feature type="binding site" evidence="8">
    <location>
        <position position="286"/>
    </location>
    <ligand>
        <name>N(1)-(5-phospho-beta-D-ribosyl)glycinamide</name>
        <dbReference type="ChEBI" id="CHEBI:143788"/>
    </ligand>
</feature>
<comment type="subunit">
    <text evidence="1 8">Homodimer.</text>
</comment>
<comment type="pathway">
    <text evidence="8">Purine metabolism; IMP biosynthesis via de novo pathway; N(2)-formyl-N(1)-(5-phospho-D-ribosyl)glycinamide from N(1)-(5-phospho-D-ribosyl)glycinamide (formate route): step 1/1.</text>
</comment>
<dbReference type="FunFam" id="3.30.470.20:FF:000027">
    <property type="entry name" value="Formate-dependent phosphoribosylglycinamide formyltransferase"/>
    <property type="match status" value="1"/>
</dbReference>
<dbReference type="Pfam" id="PF22660">
    <property type="entry name" value="RS_preATP-grasp-like"/>
    <property type="match status" value="1"/>
</dbReference>
<evidence type="ECO:0000256" key="5">
    <source>
        <dbReference type="ARBA" id="ARBA00022755"/>
    </source>
</evidence>
<dbReference type="GO" id="GO:0004644">
    <property type="term" value="F:phosphoribosylglycinamide formyltransferase activity"/>
    <property type="evidence" value="ECO:0007669"/>
    <property type="project" value="UniProtKB-UniRule"/>
</dbReference>
<accession>A0A9Q3ZD58</accession>
<dbReference type="GO" id="GO:0000287">
    <property type="term" value="F:magnesium ion binding"/>
    <property type="evidence" value="ECO:0007669"/>
    <property type="project" value="UniProtKB-UniRule"/>
</dbReference>
<evidence type="ECO:0000256" key="8">
    <source>
        <dbReference type="HAMAP-Rule" id="MF_01643"/>
    </source>
</evidence>
<keyword evidence="11" id="KW-1185">Reference proteome</keyword>
<evidence type="ECO:0000256" key="4">
    <source>
        <dbReference type="ARBA" id="ARBA00022741"/>
    </source>
</evidence>
<gene>
    <name evidence="8 10" type="primary">purT</name>
    <name evidence="10" type="ORF">LZG35_10830</name>
</gene>
<comment type="similarity">
    <text evidence="8">Belongs to the PurK/PurT family.</text>
</comment>
<dbReference type="KEGG" id="axe:P40_06500"/>
<dbReference type="EMBL" id="JAJVKT010000011">
    <property type="protein sequence ID" value="MCE7509130.1"/>
    <property type="molecule type" value="Genomic_DNA"/>
</dbReference>
<evidence type="ECO:0000313" key="11">
    <source>
        <dbReference type="Proteomes" id="UP001107961"/>
    </source>
</evidence>
<dbReference type="SUPFAM" id="SSF52440">
    <property type="entry name" value="PreATP-grasp domain"/>
    <property type="match status" value="1"/>
</dbReference>
<feature type="binding site" evidence="8">
    <location>
        <begin position="195"/>
        <end position="198"/>
    </location>
    <ligand>
        <name>ATP</name>
        <dbReference type="ChEBI" id="CHEBI:30616"/>
    </ligand>
</feature>
<dbReference type="Gene3D" id="3.30.1490.20">
    <property type="entry name" value="ATP-grasp fold, A domain"/>
    <property type="match status" value="1"/>
</dbReference>
<feature type="binding site" evidence="8">
    <location>
        <begin position="363"/>
        <end position="364"/>
    </location>
    <ligand>
        <name>N(1)-(5-phospho-beta-D-ribosyl)glycinamide</name>
        <dbReference type="ChEBI" id="CHEBI:143788"/>
    </ligand>
</feature>
<feature type="binding site" evidence="8">
    <location>
        <position position="356"/>
    </location>
    <ligand>
        <name>N(1)-(5-phospho-beta-D-ribosyl)glycinamide</name>
        <dbReference type="ChEBI" id="CHEBI:143788"/>
    </ligand>
</feature>
<keyword evidence="10" id="KW-0808">Transferase</keyword>
<evidence type="ECO:0000256" key="1">
    <source>
        <dbReference type="ARBA" id="ARBA00011738"/>
    </source>
</evidence>
<dbReference type="GO" id="GO:0043815">
    <property type="term" value="F:phosphoribosylglycinamide formyltransferase 2 activity"/>
    <property type="evidence" value="ECO:0007669"/>
    <property type="project" value="UniProtKB-UniRule"/>
</dbReference>
<evidence type="ECO:0000259" key="9">
    <source>
        <dbReference type="PROSITE" id="PS50975"/>
    </source>
</evidence>
<dbReference type="SUPFAM" id="SSF51246">
    <property type="entry name" value="Rudiment single hybrid motif"/>
    <property type="match status" value="1"/>
</dbReference>
<evidence type="ECO:0000256" key="2">
    <source>
        <dbReference type="ARBA" id="ARBA00022598"/>
    </source>
</evidence>
<dbReference type="EC" id="6.3.1.21" evidence="8"/>
<dbReference type="GO" id="GO:0006189">
    <property type="term" value="P:'de novo' IMP biosynthetic process"/>
    <property type="evidence" value="ECO:0007669"/>
    <property type="project" value="UniProtKB-UniRule"/>
</dbReference>
<evidence type="ECO:0000256" key="6">
    <source>
        <dbReference type="ARBA" id="ARBA00022840"/>
    </source>
</evidence>
<dbReference type="NCBIfam" id="NF006766">
    <property type="entry name" value="PRK09288.1"/>
    <property type="match status" value="1"/>
</dbReference>
<dbReference type="InterPro" id="IPR005862">
    <property type="entry name" value="PurT"/>
</dbReference>
<dbReference type="AlphaFoldDB" id="A0A9Q3ZD58"/>
<evidence type="ECO:0000313" key="10">
    <source>
        <dbReference type="EMBL" id="MCE7509130.1"/>
    </source>
</evidence>
<keyword evidence="2 8" id="KW-0436">Ligase</keyword>
<dbReference type="InterPro" id="IPR013815">
    <property type="entry name" value="ATP_grasp_subdomain_1"/>
</dbReference>
<dbReference type="GO" id="GO:0005829">
    <property type="term" value="C:cytosol"/>
    <property type="evidence" value="ECO:0007669"/>
    <property type="project" value="TreeGrafter"/>
</dbReference>
<dbReference type="HAMAP" id="MF_01643">
    <property type="entry name" value="PurT"/>
    <property type="match status" value="1"/>
</dbReference>
<dbReference type="FunFam" id="3.30.1490.20:FF:000013">
    <property type="entry name" value="Formate-dependent phosphoribosylglycinamide formyltransferase"/>
    <property type="match status" value="1"/>
</dbReference>
<dbReference type="Gene3D" id="3.30.470.20">
    <property type="entry name" value="ATP-grasp fold, B domain"/>
    <property type="match status" value="1"/>
</dbReference>
<dbReference type="FunFam" id="3.40.50.20:FF:000007">
    <property type="entry name" value="Formate-dependent phosphoribosylglycinamide formyltransferase"/>
    <property type="match status" value="1"/>
</dbReference>
<dbReference type="RefSeq" id="WP_022995487.1">
    <property type="nucleotide sequence ID" value="NZ_CBDDTQ010000001.1"/>
</dbReference>
<keyword evidence="3 8" id="KW-0479">Metal-binding</keyword>
<reference evidence="10" key="1">
    <citation type="submission" date="2022-01" db="EMBL/GenBank/DDBJ databases">
        <authorList>
            <person name="Karlyshev A.V."/>
            <person name="Jaspars M."/>
        </authorList>
    </citation>
    <scope>NUCLEOTIDE SEQUENCE</scope>
    <source>
        <strain evidence="10">AGSA3-2</strain>
    </source>
</reference>
<comment type="catalytic activity">
    <reaction evidence="8">
        <text>N(1)-(5-phospho-beta-D-ribosyl)glycinamide + formate + ATP = N(2)-formyl-N(1)-(5-phospho-beta-D-ribosyl)glycinamide + ADP + phosphate + H(+)</text>
        <dbReference type="Rhea" id="RHEA:24829"/>
        <dbReference type="ChEBI" id="CHEBI:15378"/>
        <dbReference type="ChEBI" id="CHEBI:15740"/>
        <dbReference type="ChEBI" id="CHEBI:30616"/>
        <dbReference type="ChEBI" id="CHEBI:43474"/>
        <dbReference type="ChEBI" id="CHEBI:143788"/>
        <dbReference type="ChEBI" id="CHEBI:147286"/>
        <dbReference type="ChEBI" id="CHEBI:456216"/>
        <dbReference type="EC" id="6.3.1.21"/>
    </reaction>
</comment>
<dbReference type="InterPro" id="IPR016185">
    <property type="entry name" value="PreATP-grasp_dom_sf"/>
</dbReference>
<feature type="binding site" evidence="8">
    <location>
        <begin position="160"/>
        <end position="165"/>
    </location>
    <ligand>
        <name>ATP</name>
        <dbReference type="ChEBI" id="CHEBI:30616"/>
    </ligand>
</feature>
<name>A0A9Q3ZD58_9GAMM</name>
<dbReference type="SUPFAM" id="SSF56059">
    <property type="entry name" value="Glutathione synthetase ATP-binding domain-like"/>
    <property type="match status" value="1"/>
</dbReference>
<keyword evidence="4 8" id="KW-0547">Nucleotide-binding</keyword>
<dbReference type="InterPro" id="IPR011054">
    <property type="entry name" value="Rudment_hybrid_motif"/>
</dbReference>
<dbReference type="Gene3D" id="3.40.50.20">
    <property type="match status" value="1"/>
</dbReference>
<dbReference type="Pfam" id="PF02222">
    <property type="entry name" value="ATP-grasp"/>
    <property type="match status" value="1"/>
</dbReference>
<feature type="binding site" evidence="8">
    <location>
        <position position="82"/>
    </location>
    <ligand>
        <name>N(1)-(5-phospho-beta-D-ribosyl)glycinamide</name>
        <dbReference type="ChEBI" id="CHEBI:143788"/>
    </ligand>
</feature>
<dbReference type="PANTHER" id="PTHR43055">
    <property type="entry name" value="FORMATE-DEPENDENT PHOSPHORIBOSYLGLYCINAMIDE FORMYLTRANSFERASE"/>
    <property type="match status" value="1"/>
</dbReference>
<feature type="binding site" evidence="8">
    <location>
        <position position="155"/>
    </location>
    <ligand>
        <name>ATP</name>
        <dbReference type="ChEBI" id="CHEBI:30616"/>
    </ligand>
</feature>
<dbReference type="PROSITE" id="PS50975">
    <property type="entry name" value="ATP_GRASP"/>
    <property type="match status" value="1"/>
</dbReference>
<dbReference type="PANTHER" id="PTHR43055:SF1">
    <property type="entry name" value="FORMATE-DEPENDENT PHOSPHORIBOSYLGLYCINAMIDE FORMYLTRANSFERASE"/>
    <property type="match status" value="1"/>
</dbReference>
<evidence type="ECO:0000256" key="3">
    <source>
        <dbReference type="ARBA" id="ARBA00022723"/>
    </source>
</evidence>
<keyword evidence="5 8" id="KW-0658">Purine biosynthesis</keyword>
<protein>
    <recommendedName>
        <fullName evidence="8">Formate-dependent phosphoribosylglycinamide formyltransferase</fullName>
        <ecNumber evidence="8">6.3.1.21</ecNumber>
    </recommendedName>
    <alternativeName>
        <fullName evidence="8">5'-phosphoribosylglycinamide transformylase 2</fullName>
    </alternativeName>
    <alternativeName>
        <fullName evidence="8">Formate-dependent GAR transformylase</fullName>
    </alternativeName>
    <alternativeName>
        <fullName evidence="8">GAR transformylase 2</fullName>
        <shortName evidence="8">GART 2</shortName>
    </alternativeName>
    <alternativeName>
        <fullName evidence="8">Non-folate glycinamide ribonucleotide transformylase</fullName>
    </alternativeName>
    <alternativeName>
        <fullName evidence="8">Phosphoribosylglycinamide formyltransferase 2</fullName>
    </alternativeName>
</protein>
<dbReference type="InterPro" id="IPR011761">
    <property type="entry name" value="ATP-grasp"/>
</dbReference>
<feature type="domain" description="ATP-grasp" evidence="9">
    <location>
        <begin position="119"/>
        <end position="308"/>
    </location>
</feature>
<dbReference type="Pfam" id="PF21244">
    <property type="entry name" value="PurT_C"/>
    <property type="match status" value="1"/>
</dbReference>
<comment type="function">
    <text evidence="8">Involved in the de novo purine biosynthesis. Catalyzes the transfer of formate to 5-phospho-ribosyl-glycinamide (GAR), producing 5-phospho-ribosyl-N-formylglycinamide (FGAR). Formate is provided by PurU via hydrolysis of 10-formyl-tetrahydrofolate.</text>
</comment>
<proteinExistence type="inferred from homology"/>
<dbReference type="GeneID" id="94686064"/>
<dbReference type="GO" id="GO:0005524">
    <property type="term" value="F:ATP binding"/>
    <property type="evidence" value="ECO:0007669"/>
    <property type="project" value="UniProtKB-UniRule"/>
</dbReference>
<comment type="caution">
    <text evidence="10">The sequence shown here is derived from an EMBL/GenBank/DDBJ whole genome shotgun (WGS) entry which is preliminary data.</text>
</comment>
<sequence length="393" mass="42833">MTTIGTPYSDNATRVMLLGSGELGKEVAIELIRLGCEVIAVDRYPRAPAMQVAQRWHVIDMLDADAVRAVVEEERPALIVPEIEAIATAELEALEQEGFTVIPTARAARLTMNREGIRRLAAEELSLPTSPYRFAGDKDEYLAAVKAVGLPCVIKPVMSSSGKGQSLVKTEDQIDAAWQYAQSGGRAGQGRVIVEGFVEFDYEITLLTVRHRNGTDFCAPIGHRQEDGDYRESWQPQPMNDAALEEARRQAGAITAALGGWGLFGVEFFVRGDQVWFSEVSPRPHDTGLVTLMSQNLSEFALHARAILGLPIPNIEQRGPSASSVLLVKGDSETMRYGNLDQALAEPDTDLRLFGKPEVHGSRRLGVALAKADSIESARVKANTVITNIEVNL</sequence>
<feature type="binding site" evidence="8">
    <location>
        <begin position="22"/>
        <end position="23"/>
    </location>
    <ligand>
        <name>N(1)-(5-phospho-beta-D-ribosyl)glycinamide</name>
        <dbReference type="ChEBI" id="CHEBI:143788"/>
    </ligand>
</feature>
<feature type="binding site" evidence="8">
    <location>
        <position position="279"/>
    </location>
    <ligand>
        <name>Mg(2+)</name>
        <dbReference type="ChEBI" id="CHEBI:18420"/>
    </ligand>
</feature>
<dbReference type="NCBIfam" id="TIGR01142">
    <property type="entry name" value="purT"/>
    <property type="match status" value="1"/>
</dbReference>